<dbReference type="AlphaFoldDB" id="A0AAV3ZCD6"/>
<reference evidence="1 2" key="1">
    <citation type="journal article" date="2021" name="Elife">
        <title>Chloroplast acquisition without the gene transfer in kleptoplastic sea slugs, Plakobranchus ocellatus.</title>
        <authorList>
            <person name="Maeda T."/>
            <person name="Takahashi S."/>
            <person name="Yoshida T."/>
            <person name="Shimamura S."/>
            <person name="Takaki Y."/>
            <person name="Nagai Y."/>
            <person name="Toyoda A."/>
            <person name="Suzuki Y."/>
            <person name="Arimoto A."/>
            <person name="Ishii H."/>
            <person name="Satoh N."/>
            <person name="Nishiyama T."/>
            <person name="Hasebe M."/>
            <person name="Maruyama T."/>
            <person name="Minagawa J."/>
            <person name="Obokata J."/>
            <person name="Shigenobu S."/>
        </authorList>
    </citation>
    <scope>NUCLEOTIDE SEQUENCE [LARGE SCALE GENOMIC DNA]</scope>
</reference>
<proteinExistence type="predicted"/>
<name>A0AAV3ZCD6_9GAST</name>
<evidence type="ECO:0000313" key="1">
    <source>
        <dbReference type="EMBL" id="GFN92247.1"/>
    </source>
</evidence>
<comment type="caution">
    <text evidence="1">The sequence shown here is derived from an EMBL/GenBank/DDBJ whole genome shotgun (WGS) entry which is preliminary data.</text>
</comment>
<protein>
    <submittedName>
        <fullName evidence="1">Uncharacterized protein</fullName>
    </submittedName>
</protein>
<evidence type="ECO:0000313" key="2">
    <source>
        <dbReference type="Proteomes" id="UP000735302"/>
    </source>
</evidence>
<dbReference type="EMBL" id="BLXT01002238">
    <property type="protein sequence ID" value="GFN92247.1"/>
    <property type="molecule type" value="Genomic_DNA"/>
</dbReference>
<gene>
    <name evidence="1" type="ORF">PoB_001875300</name>
</gene>
<sequence>MKNSLNIELASLHLPLCLHYVDWNGWSEECEVRGKHGGGGIRRRMSNQTDASFTTAGYYKFEESGDLPDLQIQICIDLVIFAHINVVD</sequence>
<dbReference type="Proteomes" id="UP000735302">
    <property type="component" value="Unassembled WGS sequence"/>
</dbReference>
<organism evidence="1 2">
    <name type="scientific">Plakobranchus ocellatus</name>
    <dbReference type="NCBI Taxonomy" id="259542"/>
    <lineage>
        <taxon>Eukaryota</taxon>
        <taxon>Metazoa</taxon>
        <taxon>Spiralia</taxon>
        <taxon>Lophotrochozoa</taxon>
        <taxon>Mollusca</taxon>
        <taxon>Gastropoda</taxon>
        <taxon>Heterobranchia</taxon>
        <taxon>Euthyneura</taxon>
        <taxon>Panpulmonata</taxon>
        <taxon>Sacoglossa</taxon>
        <taxon>Placobranchoidea</taxon>
        <taxon>Plakobranchidae</taxon>
        <taxon>Plakobranchus</taxon>
    </lineage>
</organism>
<keyword evidence="2" id="KW-1185">Reference proteome</keyword>
<accession>A0AAV3ZCD6</accession>